<reference evidence="1" key="2">
    <citation type="journal article" date="2015" name="Fish Shellfish Immunol.">
        <title>Early steps in the European eel (Anguilla anguilla)-Vibrio vulnificus interaction in the gills: Role of the RtxA13 toxin.</title>
        <authorList>
            <person name="Callol A."/>
            <person name="Pajuelo D."/>
            <person name="Ebbesson L."/>
            <person name="Teles M."/>
            <person name="MacKenzie S."/>
            <person name="Amaro C."/>
        </authorList>
    </citation>
    <scope>NUCLEOTIDE SEQUENCE</scope>
</reference>
<dbReference type="AlphaFoldDB" id="A0A0E9QKS0"/>
<reference evidence="1" key="1">
    <citation type="submission" date="2014-11" db="EMBL/GenBank/DDBJ databases">
        <authorList>
            <person name="Amaro Gonzalez C."/>
        </authorList>
    </citation>
    <scope>NUCLEOTIDE SEQUENCE</scope>
</reference>
<accession>A0A0E9QKS0</accession>
<name>A0A0E9QKS0_ANGAN</name>
<organism evidence="1">
    <name type="scientific">Anguilla anguilla</name>
    <name type="common">European freshwater eel</name>
    <name type="synonym">Muraena anguilla</name>
    <dbReference type="NCBI Taxonomy" id="7936"/>
    <lineage>
        <taxon>Eukaryota</taxon>
        <taxon>Metazoa</taxon>
        <taxon>Chordata</taxon>
        <taxon>Craniata</taxon>
        <taxon>Vertebrata</taxon>
        <taxon>Euteleostomi</taxon>
        <taxon>Actinopterygii</taxon>
        <taxon>Neopterygii</taxon>
        <taxon>Teleostei</taxon>
        <taxon>Anguilliformes</taxon>
        <taxon>Anguillidae</taxon>
        <taxon>Anguilla</taxon>
    </lineage>
</organism>
<sequence length="31" mass="3613">MFCIINNTQTEPLASLQKYSAFVKTRSVFFK</sequence>
<dbReference type="EMBL" id="GBXM01091642">
    <property type="protein sequence ID" value="JAH16935.1"/>
    <property type="molecule type" value="Transcribed_RNA"/>
</dbReference>
<evidence type="ECO:0000313" key="1">
    <source>
        <dbReference type="EMBL" id="JAH16935.1"/>
    </source>
</evidence>
<proteinExistence type="predicted"/>
<protein>
    <submittedName>
        <fullName evidence="1">Uncharacterized protein</fullName>
    </submittedName>
</protein>